<name>A0ABP8FL49_9BACT</name>
<evidence type="ECO:0000313" key="2">
    <source>
        <dbReference type="Proteomes" id="UP001501207"/>
    </source>
</evidence>
<evidence type="ECO:0000313" key="1">
    <source>
        <dbReference type="EMBL" id="GAA4306271.1"/>
    </source>
</evidence>
<keyword evidence="2" id="KW-1185">Reference proteome</keyword>
<reference evidence="2" key="1">
    <citation type="journal article" date="2019" name="Int. J. Syst. Evol. Microbiol.">
        <title>The Global Catalogue of Microorganisms (GCM) 10K type strain sequencing project: providing services to taxonomists for standard genome sequencing and annotation.</title>
        <authorList>
            <consortium name="The Broad Institute Genomics Platform"/>
            <consortium name="The Broad Institute Genome Sequencing Center for Infectious Disease"/>
            <person name="Wu L."/>
            <person name="Ma J."/>
        </authorList>
    </citation>
    <scope>NUCLEOTIDE SEQUENCE [LARGE SCALE GENOMIC DNA]</scope>
    <source>
        <strain evidence="2">JCM 17664</strain>
    </source>
</reference>
<dbReference type="Pfam" id="PF14092">
    <property type="entry name" value="DUF4270"/>
    <property type="match status" value="1"/>
</dbReference>
<comment type="caution">
    <text evidence="1">The sequence shown here is derived from an EMBL/GenBank/DDBJ whole genome shotgun (WGS) entry which is preliminary data.</text>
</comment>
<gene>
    <name evidence="1" type="ORF">GCM10023143_12100</name>
</gene>
<sequence>MSAFQYPRYIVPLILSVCLWISACKNVESDIGSSFFQGHANVLEVDTMTVKMETVYLDSIPTSSTATILLGSYQDPVYGTVSASSYLQLGAPDDRSIPASAVYDSLCFMLRPNRYFLGDTTREVPIAIYPLSELIDPGETGAEYNTTRFSRGSAALGSWTGRIYPGRTDSISIRLSDLLGRTLLSAIIDNPDNLSTDNLFANYYLKGLMLESTGGKALLGFHAGDSSGFMRLHYHLATDVKTSLHTDFSIADPVLQFNHISTDRSGTLFGSLGSDQKAMNADVTGYRSVLQPMSNMAIRISFPYLRNLQHLGRYVDILSAGLTLHPEAGTYTSDIPLPPAVALCITQDYYHVLDTVIGSGGVAYGNLITDYSYHNTSYTYDLSSYLISEMQVKSDYDKTSLLLLPPLPDYNTTFRKLVIDNQSAKSSGITLSVQLVTYDTK</sequence>
<dbReference type="InterPro" id="IPR025366">
    <property type="entry name" value="DUF4270"/>
</dbReference>
<protein>
    <recommendedName>
        <fullName evidence="3">DUF4270 family protein</fullName>
    </recommendedName>
</protein>
<dbReference type="EMBL" id="BAABFN010000002">
    <property type="protein sequence ID" value="GAA4306271.1"/>
    <property type="molecule type" value="Genomic_DNA"/>
</dbReference>
<organism evidence="1 2">
    <name type="scientific">Compostibacter hankyongensis</name>
    <dbReference type="NCBI Taxonomy" id="1007089"/>
    <lineage>
        <taxon>Bacteria</taxon>
        <taxon>Pseudomonadati</taxon>
        <taxon>Bacteroidota</taxon>
        <taxon>Chitinophagia</taxon>
        <taxon>Chitinophagales</taxon>
        <taxon>Chitinophagaceae</taxon>
        <taxon>Compostibacter</taxon>
    </lineage>
</organism>
<evidence type="ECO:0008006" key="3">
    <source>
        <dbReference type="Google" id="ProtNLM"/>
    </source>
</evidence>
<dbReference type="Proteomes" id="UP001501207">
    <property type="component" value="Unassembled WGS sequence"/>
</dbReference>
<dbReference type="RefSeq" id="WP_344977051.1">
    <property type="nucleotide sequence ID" value="NZ_BAABFN010000002.1"/>
</dbReference>
<accession>A0ABP8FL49</accession>
<proteinExistence type="predicted"/>